<reference evidence="2" key="1">
    <citation type="submission" date="2021-10" db="EMBL/GenBank/DDBJ databases">
        <title>Melipona bicolor Genome sequencing and assembly.</title>
        <authorList>
            <person name="Araujo N.S."/>
            <person name="Arias M.C."/>
        </authorList>
    </citation>
    <scope>NUCLEOTIDE SEQUENCE</scope>
    <source>
        <strain evidence="2">USP_2M_L1-L4_2017</strain>
        <tissue evidence="2">Whole body</tissue>
    </source>
</reference>
<feature type="compositionally biased region" description="Basic residues" evidence="1">
    <location>
        <begin position="158"/>
        <end position="167"/>
    </location>
</feature>
<protein>
    <submittedName>
        <fullName evidence="2">Uncharacterized protein</fullName>
    </submittedName>
</protein>
<organism evidence="2 3">
    <name type="scientific">Melipona bicolor</name>
    <dbReference type="NCBI Taxonomy" id="60889"/>
    <lineage>
        <taxon>Eukaryota</taxon>
        <taxon>Metazoa</taxon>
        <taxon>Ecdysozoa</taxon>
        <taxon>Arthropoda</taxon>
        <taxon>Hexapoda</taxon>
        <taxon>Insecta</taxon>
        <taxon>Pterygota</taxon>
        <taxon>Neoptera</taxon>
        <taxon>Endopterygota</taxon>
        <taxon>Hymenoptera</taxon>
        <taxon>Apocrita</taxon>
        <taxon>Aculeata</taxon>
        <taxon>Apoidea</taxon>
        <taxon>Anthophila</taxon>
        <taxon>Apidae</taxon>
        <taxon>Melipona</taxon>
    </lineage>
</organism>
<comment type="caution">
    <text evidence="2">The sequence shown here is derived from an EMBL/GenBank/DDBJ whole genome shotgun (WGS) entry which is preliminary data.</text>
</comment>
<sequence>MWGEMRRIKRRLEEQEKERKNKIVIRGLKVRNSETKRKVEEEFEIKGEVCTVETRGRKEVSNQTIVEMKDWETKQTVMQKKKKLGGKSIYLDQDLTEKERRVQRELGERAKEERAQGKEAKVRYRRIYIQGRCYVWNSEKKDRRGGFSEEAPQDKGITNKRKRRQRERKRDTQQEAVRTGKGIIG</sequence>
<evidence type="ECO:0000313" key="3">
    <source>
        <dbReference type="Proteomes" id="UP001177670"/>
    </source>
</evidence>
<dbReference type="EMBL" id="JAHYIQ010000001">
    <property type="protein sequence ID" value="KAK1137397.1"/>
    <property type="molecule type" value="Genomic_DNA"/>
</dbReference>
<gene>
    <name evidence="2" type="ORF">K0M31_001908</name>
</gene>
<feature type="region of interest" description="Disordered" evidence="1">
    <location>
        <begin position="141"/>
        <end position="185"/>
    </location>
</feature>
<proteinExistence type="predicted"/>
<accession>A0AA40GGG9</accession>
<evidence type="ECO:0000256" key="1">
    <source>
        <dbReference type="SAM" id="MobiDB-lite"/>
    </source>
</evidence>
<dbReference type="Proteomes" id="UP001177670">
    <property type="component" value="Unassembled WGS sequence"/>
</dbReference>
<evidence type="ECO:0000313" key="2">
    <source>
        <dbReference type="EMBL" id="KAK1137397.1"/>
    </source>
</evidence>
<keyword evidence="3" id="KW-1185">Reference proteome</keyword>
<name>A0AA40GGG9_9HYME</name>
<dbReference type="AlphaFoldDB" id="A0AA40GGG9"/>